<dbReference type="InterPro" id="IPR006584">
    <property type="entry name" value="Cellulose-bd_IV"/>
</dbReference>
<dbReference type="SMART" id="SM00606">
    <property type="entry name" value="CBD_IV"/>
    <property type="match status" value="1"/>
</dbReference>
<dbReference type="InterPro" id="IPR013783">
    <property type="entry name" value="Ig-like_fold"/>
</dbReference>
<dbReference type="PANTHER" id="PTHR42721:SF3">
    <property type="entry name" value="BETA-D-XYLOSIDASE 5-RELATED"/>
    <property type="match status" value="1"/>
</dbReference>
<gene>
    <name evidence="8" type="ORF">SacglDRAFT_02697</name>
</gene>
<dbReference type="InterPro" id="IPR002772">
    <property type="entry name" value="Glyco_hydro_3_C"/>
</dbReference>
<dbReference type="InterPro" id="IPR036881">
    <property type="entry name" value="Glyco_hydro_3_C_sf"/>
</dbReference>
<dbReference type="InterPro" id="IPR001764">
    <property type="entry name" value="Glyco_hydro_3_N"/>
</dbReference>
<feature type="domain" description="CBM6" evidence="7">
    <location>
        <begin position="887"/>
        <end position="1009"/>
    </location>
</feature>
<dbReference type="SUPFAM" id="SSF52279">
    <property type="entry name" value="Beta-D-glucan exohydrolase, C-terminal domain"/>
    <property type="match status" value="1"/>
</dbReference>
<dbReference type="InterPro" id="IPR044993">
    <property type="entry name" value="BXL"/>
</dbReference>
<evidence type="ECO:0000256" key="3">
    <source>
        <dbReference type="ARBA" id="ARBA00022801"/>
    </source>
</evidence>
<feature type="signal peptide" evidence="6">
    <location>
        <begin position="1"/>
        <end position="39"/>
    </location>
</feature>
<dbReference type="InterPro" id="IPR008979">
    <property type="entry name" value="Galactose-bd-like_sf"/>
</dbReference>
<name>I1D3Q9_9PSEU</name>
<dbReference type="InterPro" id="IPR017853">
    <property type="entry name" value="GH"/>
</dbReference>
<dbReference type="FunFam" id="2.60.40.10:FF:000495">
    <property type="entry name" value="Periplasmic beta-glucosidase"/>
    <property type="match status" value="1"/>
</dbReference>
<dbReference type="Gene3D" id="2.60.120.260">
    <property type="entry name" value="Galactose-binding domain-like"/>
    <property type="match status" value="1"/>
</dbReference>
<dbReference type="CDD" id="cd23343">
    <property type="entry name" value="beta-trefoil_FSCN_BglX-like"/>
    <property type="match status" value="1"/>
</dbReference>
<dbReference type="Pfam" id="PF03422">
    <property type="entry name" value="CBM_6"/>
    <property type="match status" value="1"/>
</dbReference>
<dbReference type="InterPro" id="IPR036962">
    <property type="entry name" value="Glyco_hydro_3_N_sf"/>
</dbReference>
<sequence>MRPHSPDRPTGSPSLSRRRVLALAAGAATLPVLASTAHASAVTAPAPASRPARFRDPSLPLAARVEDLLSRLTLDEKIALLHQYQPAIPRLGIGRFKTGTEALHGVAWSTDFDNGGAVVTATATVFPQTVGLASTWNPALVRRVGEVVGVEARAFHSRRPELWGLQLWAPVVNLLRDPRWGRNEEGYSEDPYLTARIAIAYGHGIQGDDPDRLRAAPVLKHYLAYNNETHRDTTSSMVPPRVKREYYEAAFRAALSADAATGVMSSYNLVNGRPATAHPDYNDVVRTWTERPLCNVTDAGGPNNLTGSQGYYATQAEADAAVLKCGLDSFTVDDTDAGPTVAAVTEALDRGLLSESDVDTAVRNILSLRFRLGEFDPDGGPHAGIGEEVIDSPEHRAINREAATEAVVLLKNTEATLPLDAERIRKAAVVGPLANTLYTDWYSGALPYRVTVLDGLRDRLAAAEVSHEEGIDRIALRTADGRYVTAPTEPGALRATTDPVERAAHFDVVDWGEGIVTLRAVANGRYVSFGPDRTLVNDAEQPHDWFVQQQFSLVPHGAGHVLRYAGNETDDSWFGDRVYVVVDETGLLTVTASAEADATVFTREVVRDGVEEARRVARDADVAVVVVGSMPFINGREDDDRTDLGLAPRQQELLEAVHGANPTTVLVLNNSYPTAITWAQDHVPAIVWTTHAGAETGNAVADVLVGAANPSGRLPQTWYRSVDDLPDILDYDLIKHRRTYQFFEGSPLYPFGHGLSYTSFAYGEPTVSARVLRPAGEVTVAVTVTNTGSRAGAEVVQLYTHQRRSRNPQPRLRLRGFRKVHLEAGETTTVRIPLRAADLAHWDVTRDTWVVESAVHDVLVGASATDIRGTTSVRVVGERIPPRDLYVETEAQNFDDYDGITLTDRSKTHGTSVAATRAGAWLVFRDVDLRRGVRGIEVRVANPAAPRGRIEVRLGDPASGRVLGAVPVPSTGDRYAYTTVRADLSPARGRHDLVLVVDEPVVVASLRLLR</sequence>
<dbReference type="GO" id="GO:0045493">
    <property type="term" value="P:xylan catabolic process"/>
    <property type="evidence" value="ECO:0007669"/>
    <property type="project" value="InterPro"/>
</dbReference>
<dbReference type="GO" id="GO:0009044">
    <property type="term" value="F:xylan 1,4-beta-xylosidase activity"/>
    <property type="evidence" value="ECO:0007669"/>
    <property type="project" value="InterPro"/>
</dbReference>
<dbReference type="OrthoDB" id="9803863at2"/>
<dbReference type="Pfam" id="PF00933">
    <property type="entry name" value="Glyco_hydro_3"/>
    <property type="match status" value="1"/>
</dbReference>
<comment type="function">
    <text evidence="4">Catalyzes the hydrolysis of a non-reducing terminal alpha-L-arabinopyranosidic linkage in ginsenoside Rb2 (alpha-L-arabinopyranosyl-(1-&gt;6)-alpha-D-glucopyranosyl) to release alpha-D-glucopyranosyl (Rd). It is not able to hydrolyze alpha-L-arabinofuranosyl-(1-&gt;6)-alpha-D-glucopyranosyl (Rc).</text>
</comment>
<evidence type="ECO:0000256" key="1">
    <source>
        <dbReference type="ARBA" id="ARBA00005336"/>
    </source>
</evidence>
<dbReference type="GO" id="GO:0046556">
    <property type="term" value="F:alpha-L-arabinofuranosidase activity"/>
    <property type="evidence" value="ECO:0007669"/>
    <property type="project" value="TreeGrafter"/>
</dbReference>
<dbReference type="GO" id="GO:0030246">
    <property type="term" value="F:carbohydrate binding"/>
    <property type="evidence" value="ECO:0007669"/>
    <property type="project" value="InterPro"/>
</dbReference>
<dbReference type="Proteomes" id="UP000005087">
    <property type="component" value="Chromosome"/>
</dbReference>
<dbReference type="PROSITE" id="PS51318">
    <property type="entry name" value="TAT"/>
    <property type="match status" value="1"/>
</dbReference>
<dbReference type="CDD" id="cd04084">
    <property type="entry name" value="CBM6_xylanase-like"/>
    <property type="match status" value="1"/>
</dbReference>
<dbReference type="Gene3D" id="3.40.50.1700">
    <property type="entry name" value="Glycoside hydrolase family 3 C-terminal domain"/>
    <property type="match status" value="1"/>
</dbReference>
<evidence type="ECO:0000256" key="4">
    <source>
        <dbReference type="ARBA" id="ARBA00058905"/>
    </source>
</evidence>
<proteinExistence type="inferred from homology"/>
<dbReference type="Gene3D" id="2.60.40.10">
    <property type="entry name" value="Immunoglobulins"/>
    <property type="match status" value="1"/>
</dbReference>
<feature type="chain" id="PRO_5003638431" description="Exo-alpha-(1-&gt;6)-L-arabinopyranosidase" evidence="6">
    <location>
        <begin position="40"/>
        <end position="1010"/>
    </location>
</feature>
<comment type="similarity">
    <text evidence="1">Belongs to the glycosyl hydrolase 3 family.</text>
</comment>
<dbReference type="Gene3D" id="2.60.120.380">
    <property type="match status" value="1"/>
</dbReference>
<dbReference type="InterPro" id="IPR006311">
    <property type="entry name" value="TAT_signal"/>
</dbReference>
<dbReference type="PRINTS" id="PR00133">
    <property type="entry name" value="GLHYDRLASE3"/>
</dbReference>
<dbReference type="Gene3D" id="3.20.20.300">
    <property type="entry name" value="Glycoside hydrolase, family 3, N-terminal domain"/>
    <property type="match status" value="1"/>
</dbReference>
<evidence type="ECO:0000259" key="7">
    <source>
        <dbReference type="PROSITE" id="PS51175"/>
    </source>
</evidence>
<dbReference type="eggNOG" id="COG1472">
    <property type="taxonomic scope" value="Bacteria"/>
</dbReference>
<accession>I1D3Q9</accession>
<dbReference type="InterPro" id="IPR008999">
    <property type="entry name" value="Actin-crosslinking"/>
</dbReference>
<reference evidence="8 9" key="1">
    <citation type="submission" date="2011-09" db="EMBL/GenBank/DDBJ databases">
        <authorList>
            <consortium name="US DOE Joint Genome Institute (JGI-PGF)"/>
            <person name="Lucas S."/>
            <person name="Han J."/>
            <person name="Lapidus A."/>
            <person name="Cheng J.-F."/>
            <person name="Goodwin L."/>
            <person name="Pitluck S."/>
            <person name="Peters L."/>
            <person name="Land M.L."/>
            <person name="Hauser L."/>
            <person name="Brambilla E."/>
            <person name="Klenk H.-P."/>
            <person name="Woyke T.J."/>
        </authorList>
    </citation>
    <scope>NUCLEOTIDE SEQUENCE [LARGE SCALE GENOMIC DNA]</scope>
    <source>
        <strain evidence="8 9">K62</strain>
    </source>
</reference>
<dbReference type="HOGENOM" id="CLU_004542_5_3_11"/>
<evidence type="ECO:0000256" key="5">
    <source>
        <dbReference type="ARBA" id="ARBA00074219"/>
    </source>
</evidence>
<evidence type="ECO:0000256" key="6">
    <source>
        <dbReference type="SAM" id="SignalP"/>
    </source>
</evidence>
<dbReference type="InterPro" id="IPR005084">
    <property type="entry name" value="CBM6"/>
</dbReference>
<dbReference type="SMART" id="SM01217">
    <property type="entry name" value="Fn3_like"/>
    <property type="match status" value="1"/>
</dbReference>
<dbReference type="SUPFAM" id="SSF49785">
    <property type="entry name" value="Galactose-binding domain-like"/>
    <property type="match status" value="1"/>
</dbReference>
<evidence type="ECO:0000313" key="8">
    <source>
        <dbReference type="EMBL" id="EIE99583.1"/>
    </source>
</evidence>
<dbReference type="Pfam" id="PF14310">
    <property type="entry name" value="Fn3-like"/>
    <property type="match status" value="1"/>
</dbReference>
<keyword evidence="2 6" id="KW-0732">Signal</keyword>
<keyword evidence="3 8" id="KW-0378">Hydrolase</keyword>
<reference evidence="9" key="2">
    <citation type="submission" date="2012-01" db="EMBL/GenBank/DDBJ databases">
        <title>Noncontiguous Finished sequence of chromosome of Saccharomonospora glauca K62.</title>
        <authorList>
            <consortium name="US DOE Joint Genome Institute"/>
            <person name="Lucas S."/>
            <person name="Han J."/>
            <person name="Lapidus A."/>
            <person name="Cheng J.-F."/>
            <person name="Goodwin L."/>
            <person name="Pitluck S."/>
            <person name="Peters L."/>
            <person name="Mikhailova N."/>
            <person name="Held B."/>
            <person name="Detter J.C."/>
            <person name="Han C."/>
            <person name="Tapia R."/>
            <person name="Land M."/>
            <person name="Hauser L."/>
            <person name="Kyrpides N."/>
            <person name="Ivanova N."/>
            <person name="Pagani I."/>
            <person name="Brambilla E.-M."/>
            <person name="Klenk H.-P."/>
            <person name="Woyke T."/>
        </authorList>
    </citation>
    <scope>NUCLEOTIDE SEQUENCE [LARGE SCALE GENOMIC DNA]</scope>
    <source>
        <strain evidence="9">K62</strain>
    </source>
</reference>
<dbReference type="Pfam" id="PF01915">
    <property type="entry name" value="Glyco_hydro_3_C"/>
    <property type="match status" value="1"/>
</dbReference>
<dbReference type="InterPro" id="IPR026891">
    <property type="entry name" value="Fn3-like"/>
</dbReference>
<dbReference type="GO" id="GO:0008422">
    <property type="term" value="F:beta-glucosidase activity"/>
    <property type="evidence" value="ECO:0007669"/>
    <property type="project" value="UniProtKB-ARBA"/>
</dbReference>
<dbReference type="RefSeq" id="WP_005465239.1">
    <property type="nucleotide sequence ID" value="NZ_CM001484.1"/>
</dbReference>
<dbReference type="SUPFAM" id="SSF50405">
    <property type="entry name" value="Actin-crosslinking proteins"/>
    <property type="match status" value="1"/>
</dbReference>
<dbReference type="AlphaFoldDB" id="I1D3Q9"/>
<protein>
    <recommendedName>
        <fullName evidence="5">Exo-alpha-(1-&gt;6)-L-arabinopyranosidase</fullName>
    </recommendedName>
</protein>
<evidence type="ECO:0000256" key="2">
    <source>
        <dbReference type="ARBA" id="ARBA00022729"/>
    </source>
</evidence>
<dbReference type="STRING" id="928724.SacglDRAFT_02697"/>
<dbReference type="SUPFAM" id="SSF51445">
    <property type="entry name" value="(Trans)glycosidases"/>
    <property type="match status" value="1"/>
</dbReference>
<organism evidence="8 9">
    <name type="scientific">Saccharomonospora glauca K62</name>
    <dbReference type="NCBI Taxonomy" id="928724"/>
    <lineage>
        <taxon>Bacteria</taxon>
        <taxon>Bacillati</taxon>
        <taxon>Actinomycetota</taxon>
        <taxon>Actinomycetes</taxon>
        <taxon>Pseudonocardiales</taxon>
        <taxon>Pseudonocardiaceae</taxon>
        <taxon>Saccharomonospora</taxon>
    </lineage>
</organism>
<dbReference type="GO" id="GO:0031222">
    <property type="term" value="P:arabinan catabolic process"/>
    <property type="evidence" value="ECO:0007669"/>
    <property type="project" value="TreeGrafter"/>
</dbReference>
<dbReference type="EMBL" id="CM001484">
    <property type="protein sequence ID" value="EIE99583.1"/>
    <property type="molecule type" value="Genomic_DNA"/>
</dbReference>
<evidence type="ECO:0000313" key="9">
    <source>
        <dbReference type="Proteomes" id="UP000005087"/>
    </source>
</evidence>
<dbReference type="PROSITE" id="PS51175">
    <property type="entry name" value="CBM6"/>
    <property type="match status" value="1"/>
</dbReference>
<keyword evidence="9" id="KW-1185">Reference proteome</keyword>
<dbReference type="PANTHER" id="PTHR42721">
    <property type="entry name" value="SUGAR HYDROLASE-RELATED"/>
    <property type="match status" value="1"/>
</dbReference>